<dbReference type="PANTHER" id="PTHR43133">
    <property type="entry name" value="RNA POLYMERASE ECF-TYPE SIGMA FACTO"/>
    <property type="match status" value="1"/>
</dbReference>
<keyword evidence="3" id="KW-0731">Sigma factor</keyword>
<name>A0ABP9FPC8_9SPHI</name>
<dbReference type="RefSeq" id="WP_345330193.1">
    <property type="nucleotide sequence ID" value="NZ_BAABJI010000002.1"/>
</dbReference>
<dbReference type="InterPro" id="IPR013249">
    <property type="entry name" value="RNA_pol_sigma70_r4_t2"/>
</dbReference>
<dbReference type="InterPro" id="IPR039425">
    <property type="entry name" value="RNA_pol_sigma-70-like"/>
</dbReference>
<evidence type="ECO:0000259" key="5">
    <source>
        <dbReference type="Pfam" id="PF04542"/>
    </source>
</evidence>
<dbReference type="EMBL" id="BAABJI010000002">
    <property type="protein sequence ID" value="GAA4911733.1"/>
    <property type="molecule type" value="Genomic_DNA"/>
</dbReference>
<dbReference type="SUPFAM" id="SSF88659">
    <property type="entry name" value="Sigma3 and sigma4 domains of RNA polymerase sigma factors"/>
    <property type="match status" value="1"/>
</dbReference>
<keyword evidence="2" id="KW-0805">Transcription regulation</keyword>
<organism evidence="7 8">
    <name type="scientific">Mucilaginibacter defluvii</name>
    <dbReference type="NCBI Taxonomy" id="1196019"/>
    <lineage>
        <taxon>Bacteria</taxon>
        <taxon>Pseudomonadati</taxon>
        <taxon>Bacteroidota</taxon>
        <taxon>Sphingobacteriia</taxon>
        <taxon>Sphingobacteriales</taxon>
        <taxon>Sphingobacteriaceae</taxon>
        <taxon>Mucilaginibacter</taxon>
    </lineage>
</organism>
<dbReference type="Gene3D" id="1.10.10.10">
    <property type="entry name" value="Winged helix-like DNA-binding domain superfamily/Winged helix DNA-binding domain"/>
    <property type="match status" value="1"/>
</dbReference>
<dbReference type="Gene3D" id="1.10.1740.10">
    <property type="match status" value="1"/>
</dbReference>
<feature type="domain" description="RNA polymerase sigma-70 region 2" evidence="5">
    <location>
        <begin position="24"/>
        <end position="92"/>
    </location>
</feature>
<evidence type="ECO:0000256" key="2">
    <source>
        <dbReference type="ARBA" id="ARBA00023015"/>
    </source>
</evidence>
<comment type="caution">
    <text evidence="7">The sequence shown here is derived from an EMBL/GenBank/DDBJ whole genome shotgun (WGS) entry which is preliminary data.</text>
</comment>
<dbReference type="InterPro" id="IPR036388">
    <property type="entry name" value="WH-like_DNA-bd_sf"/>
</dbReference>
<evidence type="ECO:0000259" key="6">
    <source>
        <dbReference type="Pfam" id="PF08281"/>
    </source>
</evidence>
<feature type="domain" description="RNA polymerase sigma factor 70 region 4 type 2" evidence="6">
    <location>
        <begin position="118"/>
        <end position="169"/>
    </location>
</feature>
<dbReference type="InterPro" id="IPR013325">
    <property type="entry name" value="RNA_pol_sigma_r2"/>
</dbReference>
<dbReference type="InterPro" id="IPR013324">
    <property type="entry name" value="RNA_pol_sigma_r3/r4-like"/>
</dbReference>
<gene>
    <name evidence="7" type="ORF">GCM10023313_13360</name>
</gene>
<protein>
    <submittedName>
        <fullName evidence="7">RNA polymerase sigma factor</fullName>
    </submittedName>
</protein>
<dbReference type="CDD" id="cd06171">
    <property type="entry name" value="Sigma70_r4"/>
    <property type="match status" value="1"/>
</dbReference>
<dbReference type="InterPro" id="IPR007627">
    <property type="entry name" value="RNA_pol_sigma70_r2"/>
</dbReference>
<evidence type="ECO:0000313" key="7">
    <source>
        <dbReference type="EMBL" id="GAA4911733.1"/>
    </source>
</evidence>
<reference evidence="8" key="1">
    <citation type="journal article" date="2019" name="Int. J. Syst. Evol. Microbiol.">
        <title>The Global Catalogue of Microorganisms (GCM) 10K type strain sequencing project: providing services to taxonomists for standard genome sequencing and annotation.</title>
        <authorList>
            <consortium name="The Broad Institute Genomics Platform"/>
            <consortium name="The Broad Institute Genome Sequencing Center for Infectious Disease"/>
            <person name="Wu L."/>
            <person name="Ma J."/>
        </authorList>
    </citation>
    <scope>NUCLEOTIDE SEQUENCE [LARGE SCALE GENOMIC DNA]</scope>
    <source>
        <strain evidence="8">JCM 18283</strain>
    </source>
</reference>
<keyword evidence="8" id="KW-1185">Reference proteome</keyword>
<evidence type="ECO:0000256" key="1">
    <source>
        <dbReference type="ARBA" id="ARBA00010641"/>
    </source>
</evidence>
<dbReference type="Pfam" id="PF04542">
    <property type="entry name" value="Sigma70_r2"/>
    <property type="match status" value="1"/>
</dbReference>
<keyword evidence="4" id="KW-0804">Transcription</keyword>
<dbReference type="Proteomes" id="UP001501436">
    <property type="component" value="Unassembled WGS sequence"/>
</dbReference>
<dbReference type="InterPro" id="IPR014284">
    <property type="entry name" value="RNA_pol_sigma-70_dom"/>
</dbReference>
<evidence type="ECO:0000313" key="8">
    <source>
        <dbReference type="Proteomes" id="UP001501436"/>
    </source>
</evidence>
<comment type="similarity">
    <text evidence="1">Belongs to the sigma-70 factor family. ECF subfamily.</text>
</comment>
<sequence length="212" mass="24561">MAEKDLKELIEGCIRQNRQCQKELYKKFYSYSMAICLRYANDRDEAAGIMNQGFFKVFKYLSKYDGNRPFKIWLGKIMTNTAIDNYRAAARTVAIDDLEKAEHVRDVDLADKRLNYNDLLSMIQRLPRAYRLVFNLFAIEGYTHEEIADMLQVSVGASKSNLHKARQKLKLMIHEADRRDTGRYGAGADYTPVVAITGIHMNTNFILNNFLR</sequence>
<dbReference type="SUPFAM" id="SSF88946">
    <property type="entry name" value="Sigma2 domain of RNA polymerase sigma factors"/>
    <property type="match status" value="1"/>
</dbReference>
<accession>A0ABP9FPC8</accession>
<proteinExistence type="inferred from homology"/>
<dbReference type="NCBIfam" id="TIGR02937">
    <property type="entry name" value="sigma70-ECF"/>
    <property type="match status" value="1"/>
</dbReference>
<dbReference type="PANTHER" id="PTHR43133:SF46">
    <property type="entry name" value="RNA POLYMERASE SIGMA-70 FACTOR ECF SUBFAMILY"/>
    <property type="match status" value="1"/>
</dbReference>
<evidence type="ECO:0000256" key="3">
    <source>
        <dbReference type="ARBA" id="ARBA00023082"/>
    </source>
</evidence>
<dbReference type="Pfam" id="PF08281">
    <property type="entry name" value="Sigma70_r4_2"/>
    <property type="match status" value="1"/>
</dbReference>
<evidence type="ECO:0000256" key="4">
    <source>
        <dbReference type="ARBA" id="ARBA00023163"/>
    </source>
</evidence>